<sequence>MDTQIPQNQIKNSKQRWNAKKEMQGKFDLSEARVMPNAKDLEIAIIGSILLDKDAYDTVSEIIKTSDCFYDDANKTIFCSIQDMNKLGKKVDMLTLVEYLHANKKLEEVGGPYYITKTTNMVSSTAHLKEYCEIVFQKFINRELIKLSSKILHDSYQELMDPFELLEQSESVISQLLINGTIRSYIAVGSLSLQGLIEIEKKKYEKEKAVKEGKPYCISGIDSGYPSINAFTEGWQPSDLIILAARPSVGKTAFALNLSYNAALNGQAVGFFSLEMTRVKIMNRLFSIDTGISLYNISNGRLTDDESRRLTNSAEKYSKVPLYIDDTSSLSITEFKSKVRRMVIDLGVKMVFLDYLQLMSGGKEKSFNREREIADISRNMKILANELNIPIIALSQLSRAVEQRKESNPIPQLSDLRESGAIEQDADVVIFATRDDYGETEEDREKNGMDKKYSKVRLKWAKHRNGALDYKVLTSDLSIQKFYDPTNDPQTWPSETGSWKPIKQLPSSSQDDLPF</sequence>
<keyword evidence="5 12" id="KW-0378">Hydrolase</keyword>
<evidence type="ECO:0000256" key="2">
    <source>
        <dbReference type="ARBA" id="ARBA00022515"/>
    </source>
</evidence>
<accession>A0A5P2FZ83</accession>
<evidence type="ECO:0000256" key="6">
    <source>
        <dbReference type="ARBA" id="ARBA00022806"/>
    </source>
</evidence>
<dbReference type="Pfam" id="PF03796">
    <property type="entry name" value="DnaB_C"/>
    <property type="match status" value="1"/>
</dbReference>
<evidence type="ECO:0000256" key="9">
    <source>
        <dbReference type="ARBA" id="ARBA00023235"/>
    </source>
</evidence>
<comment type="similarity">
    <text evidence="1 12">Belongs to the helicase family. DnaB subfamily.</text>
</comment>
<keyword evidence="7 12" id="KW-0067">ATP-binding</keyword>
<evidence type="ECO:0000256" key="10">
    <source>
        <dbReference type="ARBA" id="ARBA00048954"/>
    </source>
</evidence>
<dbReference type="Gene3D" id="1.10.860.10">
    <property type="entry name" value="DNAb Helicase, Chain A"/>
    <property type="match status" value="1"/>
</dbReference>
<dbReference type="SUPFAM" id="SSF48024">
    <property type="entry name" value="N-terminal domain of DnaB helicase"/>
    <property type="match status" value="1"/>
</dbReference>
<proteinExistence type="inferred from homology"/>
<dbReference type="EC" id="5.6.2.3" evidence="11 12"/>
<dbReference type="InterPro" id="IPR036185">
    <property type="entry name" value="DNA_heli_DnaB-like_N_sf"/>
</dbReference>
<dbReference type="GO" id="GO:0043139">
    <property type="term" value="F:5'-3' DNA helicase activity"/>
    <property type="evidence" value="ECO:0007669"/>
    <property type="project" value="UniProtKB-EC"/>
</dbReference>
<gene>
    <name evidence="15" type="primary">dnaB</name>
    <name evidence="15" type="ORF">E0W69_009280</name>
</gene>
<keyword evidence="9" id="KW-0413">Isomerase</keyword>
<keyword evidence="16" id="KW-1185">Reference proteome</keyword>
<dbReference type="Pfam" id="PF00772">
    <property type="entry name" value="DnaB"/>
    <property type="match status" value="1"/>
</dbReference>
<feature type="compositionally biased region" description="Polar residues" evidence="13">
    <location>
        <begin position="487"/>
        <end position="497"/>
    </location>
</feature>
<evidence type="ECO:0000256" key="8">
    <source>
        <dbReference type="ARBA" id="ARBA00023125"/>
    </source>
</evidence>
<evidence type="ECO:0000313" key="15">
    <source>
        <dbReference type="EMBL" id="QES88836.1"/>
    </source>
</evidence>
<dbReference type="EMBL" id="CP044016">
    <property type="protein sequence ID" value="QES88836.1"/>
    <property type="molecule type" value="Genomic_DNA"/>
</dbReference>
<dbReference type="Proteomes" id="UP000292424">
    <property type="component" value="Chromosome"/>
</dbReference>
<comment type="catalytic activity">
    <reaction evidence="10 12">
        <text>ATP + H2O = ADP + phosphate + H(+)</text>
        <dbReference type="Rhea" id="RHEA:13065"/>
        <dbReference type="ChEBI" id="CHEBI:15377"/>
        <dbReference type="ChEBI" id="CHEBI:15378"/>
        <dbReference type="ChEBI" id="CHEBI:30616"/>
        <dbReference type="ChEBI" id="CHEBI:43474"/>
        <dbReference type="ChEBI" id="CHEBI:456216"/>
        <dbReference type="EC" id="5.6.2.3"/>
    </reaction>
</comment>
<evidence type="ECO:0000256" key="1">
    <source>
        <dbReference type="ARBA" id="ARBA00008428"/>
    </source>
</evidence>
<name>A0A5P2FZ83_9BACT</name>
<organism evidence="15 16">
    <name type="scientific">Rhizosphaericola mali</name>
    <dbReference type="NCBI Taxonomy" id="2545455"/>
    <lineage>
        <taxon>Bacteria</taxon>
        <taxon>Pseudomonadati</taxon>
        <taxon>Bacteroidota</taxon>
        <taxon>Chitinophagia</taxon>
        <taxon>Chitinophagales</taxon>
        <taxon>Chitinophagaceae</taxon>
        <taxon>Rhizosphaericola</taxon>
    </lineage>
</organism>
<evidence type="ECO:0000256" key="11">
    <source>
        <dbReference type="NCBIfam" id="TIGR00665"/>
    </source>
</evidence>
<dbReference type="InterPro" id="IPR007694">
    <property type="entry name" value="DNA_helicase_DnaB-like_C"/>
</dbReference>
<evidence type="ECO:0000313" key="16">
    <source>
        <dbReference type="Proteomes" id="UP000292424"/>
    </source>
</evidence>
<evidence type="ECO:0000256" key="5">
    <source>
        <dbReference type="ARBA" id="ARBA00022801"/>
    </source>
</evidence>
<dbReference type="InterPro" id="IPR007693">
    <property type="entry name" value="DNA_helicase_DnaB-like_N"/>
</dbReference>
<dbReference type="RefSeq" id="WP_131329784.1">
    <property type="nucleotide sequence ID" value="NZ_CP044016.1"/>
</dbReference>
<dbReference type="InterPro" id="IPR027417">
    <property type="entry name" value="P-loop_NTPase"/>
</dbReference>
<keyword evidence="6 12" id="KW-0347">Helicase</keyword>
<dbReference type="GO" id="GO:1990077">
    <property type="term" value="C:primosome complex"/>
    <property type="evidence" value="ECO:0007669"/>
    <property type="project" value="UniProtKB-UniRule"/>
</dbReference>
<dbReference type="Gene3D" id="3.40.50.300">
    <property type="entry name" value="P-loop containing nucleotide triphosphate hydrolases"/>
    <property type="match status" value="1"/>
</dbReference>
<evidence type="ECO:0000256" key="4">
    <source>
        <dbReference type="ARBA" id="ARBA00022741"/>
    </source>
</evidence>
<dbReference type="PANTHER" id="PTHR30153:SF2">
    <property type="entry name" value="REPLICATIVE DNA HELICASE"/>
    <property type="match status" value="1"/>
</dbReference>
<protein>
    <recommendedName>
        <fullName evidence="11 12">Replicative DNA helicase</fullName>
        <ecNumber evidence="11 12">5.6.2.3</ecNumber>
    </recommendedName>
</protein>
<dbReference type="GO" id="GO:0003677">
    <property type="term" value="F:DNA binding"/>
    <property type="evidence" value="ECO:0007669"/>
    <property type="project" value="UniProtKB-UniRule"/>
</dbReference>
<feature type="domain" description="SF4 helicase" evidence="14">
    <location>
        <begin position="214"/>
        <end position="489"/>
    </location>
</feature>
<evidence type="ECO:0000259" key="14">
    <source>
        <dbReference type="PROSITE" id="PS51199"/>
    </source>
</evidence>
<evidence type="ECO:0000256" key="7">
    <source>
        <dbReference type="ARBA" id="ARBA00022840"/>
    </source>
</evidence>
<feature type="compositionally biased region" description="Polar residues" evidence="13">
    <location>
        <begin position="505"/>
        <end position="515"/>
    </location>
</feature>
<dbReference type="PROSITE" id="PS51199">
    <property type="entry name" value="SF4_HELICASE"/>
    <property type="match status" value="1"/>
</dbReference>
<dbReference type="OrthoDB" id="9773982at2"/>
<dbReference type="GO" id="GO:0006269">
    <property type="term" value="P:DNA replication, synthesis of primer"/>
    <property type="evidence" value="ECO:0007669"/>
    <property type="project" value="UniProtKB-UniRule"/>
</dbReference>
<dbReference type="InterPro" id="IPR007692">
    <property type="entry name" value="DNA_helicase_DnaB"/>
</dbReference>
<keyword evidence="2 12" id="KW-0639">Primosome</keyword>
<comment type="function">
    <text evidence="12">The main replicative DNA helicase, it participates in initiation and elongation during chromosome replication. Travels ahead of the DNA replisome, separating dsDNA into templates for DNA synthesis. A processive ATP-dependent 5'-3' DNA helicase it has DNA-dependent ATPase activity.</text>
</comment>
<keyword evidence="8 12" id="KW-0238">DNA-binding</keyword>
<evidence type="ECO:0000256" key="13">
    <source>
        <dbReference type="SAM" id="MobiDB-lite"/>
    </source>
</evidence>
<feature type="region of interest" description="Disordered" evidence="13">
    <location>
        <begin position="483"/>
        <end position="515"/>
    </location>
</feature>
<dbReference type="CDD" id="cd00984">
    <property type="entry name" value="DnaB_C"/>
    <property type="match status" value="1"/>
</dbReference>
<dbReference type="PANTHER" id="PTHR30153">
    <property type="entry name" value="REPLICATIVE DNA HELICASE DNAB"/>
    <property type="match status" value="1"/>
</dbReference>
<dbReference type="GO" id="GO:0016887">
    <property type="term" value="F:ATP hydrolysis activity"/>
    <property type="evidence" value="ECO:0007669"/>
    <property type="project" value="RHEA"/>
</dbReference>
<dbReference type="AlphaFoldDB" id="A0A5P2FZ83"/>
<evidence type="ECO:0000256" key="12">
    <source>
        <dbReference type="RuleBase" id="RU362085"/>
    </source>
</evidence>
<evidence type="ECO:0000256" key="3">
    <source>
        <dbReference type="ARBA" id="ARBA00022705"/>
    </source>
</evidence>
<keyword evidence="3 12" id="KW-0235">DNA replication</keyword>
<reference evidence="15 16" key="1">
    <citation type="submission" date="2019-09" db="EMBL/GenBank/DDBJ databases">
        <title>Complete genome sequence of Arachidicoccus sp. B3-10 isolated from apple orchard soil.</title>
        <authorList>
            <person name="Kim H.S."/>
            <person name="Han K.-I."/>
            <person name="Suh M.K."/>
            <person name="Lee K.C."/>
            <person name="Eom M.K."/>
            <person name="Kim J.-S."/>
            <person name="Kang S.W."/>
            <person name="Sin Y."/>
            <person name="Lee J.-S."/>
        </authorList>
    </citation>
    <scope>NUCLEOTIDE SEQUENCE [LARGE SCALE GENOMIC DNA]</scope>
    <source>
        <strain evidence="15 16">B3-10</strain>
    </source>
</reference>
<dbReference type="InterPro" id="IPR016136">
    <property type="entry name" value="DNA_helicase_N/primase_C"/>
</dbReference>
<dbReference type="GO" id="GO:0005524">
    <property type="term" value="F:ATP binding"/>
    <property type="evidence" value="ECO:0007669"/>
    <property type="project" value="UniProtKB-UniRule"/>
</dbReference>
<dbReference type="SUPFAM" id="SSF52540">
    <property type="entry name" value="P-loop containing nucleoside triphosphate hydrolases"/>
    <property type="match status" value="1"/>
</dbReference>
<dbReference type="NCBIfam" id="TIGR00665">
    <property type="entry name" value="DnaB"/>
    <property type="match status" value="1"/>
</dbReference>
<keyword evidence="4 12" id="KW-0547">Nucleotide-binding</keyword>
<dbReference type="GO" id="GO:0005829">
    <property type="term" value="C:cytosol"/>
    <property type="evidence" value="ECO:0007669"/>
    <property type="project" value="TreeGrafter"/>
</dbReference>
<dbReference type="KEGG" id="arac:E0W69_009280"/>